<feature type="domain" description="SWIM-type" evidence="3">
    <location>
        <begin position="65"/>
        <end position="108"/>
    </location>
</feature>
<dbReference type="InterPro" id="IPR000330">
    <property type="entry name" value="SNF2_N"/>
</dbReference>
<dbReference type="SMART" id="SM00490">
    <property type="entry name" value="HELICc"/>
    <property type="match status" value="1"/>
</dbReference>
<dbReference type="FunFam" id="3.40.50.10810:FF:000054">
    <property type="entry name" value="Helicase, Snf2 family"/>
    <property type="match status" value="1"/>
</dbReference>
<dbReference type="InterPro" id="IPR027417">
    <property type="entry name" value="P-loop_NTPase"/>
</dbReference>
<dbReference type="PROSITE" id="PS50966">
    <property type="entry name" value="ZF_SWIM"/>
    <property type="match status" value="1"/>
</dbReference>
<reference evidence="6" key="1">
    <citation type="journal article" date="2023" name="Int. J. Syst. Evol. Microbiol.">
        <title>&lt;i&gt;Clostridium folliculivorans&lt;/i&gt; sp. nov., isolated from soil samples of an organic paddy in Japan.</title>
        <authorList>
            <person name="Tazawa J."/>
            <person name="Kobayashi H."/>
            <person name="Tanizawa Y."/>
            <person name="Uchino A."/>
            <person name="Tanaka F."/>
            <person name="Urashima Y."/>
            <person name="Miura S."/>
            <person name="Sakamoto M."/>
            <person name="Ohkuma M."/>
            <person name="Tohno M."/>
        </authorList>
    </citation>
    <scope>NUCLEOTIDE SEQUENCE</scope>
    <source>
        <strain evidence="6">D1-1</strain>
    </source>
</reference>
<dbReference type="PROSITE" id="PS51192">
    <property type="entry name" value="HELICASE_ATP_BIND_1"/>
    <property type="match status" value="1"/>
</dbReference>
<sequence length="1088" mass="125802">MRITEALIKQWTDDITFRRAKQYYERDYIEPLEINQSDIKGIIKGKQLDISANVISFNGFNTNAVNIKWDSISNQIQGKCNCLEYEEAEDYEGALLCKHIAAVLLKYSKEYQSNLNGASKKSDIDSLIEAFNEVSEIGEDYKREMNLEIKLFEAFANERPYIELKLGLEKNYVVKGMKKFISSLIAGEVIEFGKGFTYEPNLHKFNPVDEKIIEMFMEIRDIEGERSGYYDYYNSNNYSMFSGKKLILTDRILYKFFRLAKERAVDLTVNGTEYKNVKIIEGTMPLKFKMGMKKESIELEQDGNIPKPLDKEYRVFWYEGSVYIPPKEQCSLYVPIYKLMASKNNKKAVFSKTEGEKIASYLLPKLKTVAKEVVFDKNIKENFYEAPLVSKIYLDKKGDIVTATLKFNYDEIDINPLEKGEAKSTDKILIRDIKSEENCEGILKSFGFQEEQSDYVMKAEKNIVSFITDGIYKLQDLGEVYYSESFKNTKVYGKSSLKGGIRLNEDDLLEFSFELEGVSREELKNIFSALREKKKYYKLKEGGFVSLEDKAIEALGEMISFLDIKDKDLSKEKILLSKYNALYLDEKIKDKEMDYVKRSKNFRELTNNIRDVRDMEYNLPESLDSIMRNYQKVGFKWFKTLAEYGFGGILADEMGLGKTLQTIAFLLSEKGNKQSIVIAPTSLVYNWQSEIEKFAPELKVLVVTGSKKQREEMISEINNCDVVITSYPLIRRDIEEYKEISFNYCILDEAQQIKNPFSVNATSVKELKAKGYFALTGTPIENSLMELWSIFDFIMPGYLLTHDKFTKRYETPIVKNSDVTALKELNKHINPFILRRLKKDVIKELPPKIEHKLVVEMTEEQKKLYAAYLDKAKNEIDEEIRENGFNKSKIKILSILTRLRQICCDPSVFIEDYEGDNGKMEALQGILEDSIGQGHRILLFSQFTSVLKNIRTRLDKNNMKYMYLDGSTKSKVRMDMVNEFNEGDAEVFLISLKAGGAGLNLTGADIVIHFDPWWNPAVEEQATDRAHRIGQQKTVEVIKLLTKGTIEEKIYTLQEKKKEMIKNVMNEDMNEDNVITQMTQEDLESLFA</sequence>
<evidence type="ECO:0000259" key="5">
    <source>
        <dbReference type="PROSITE" id="PS51194"/>
    </source>
</evidence>
<dbReference type="GO" id="GO:0008270">
    <property type="term" value="F:zinc ion binding"/>
    <property type="evidence" value="ECO:0007669"/>
    <property type="project" value="UniProtKB-KW"/>
</dbReference>
<accession>A0A9W5Y0A1</accession>
<dbReference type="PANTHER" id="PTHR10799">
    <property type="entry name" value="SNF2/RAD54 HELICASE FAMILY"/>
    <property type="match status" value="1"/>
</dbReference>
<evidence type="ECO:0000256" key="2">
    <source>
        <dbReference type="PROSITE-ProRule" id="PRU00325"/>
    </source>
</evidence>
<dbReference type="CDD" id="cd18793">
    <property type="entry name" value="SF2_C_SNF"/>
    <property type="match status" value="1"/>
</dbReference>
<keyword evidence="7" id="KW-1185">Reference proteome</keyword>
<dbReference type="Proteomes" id="UP001057868">
    <property type="component" value="Unassembled WGS sequence"/>
</dbReference>
<protein>
    <submittedName>
        <fullName evidence="6">Helicase</fullName>
    </submittedName>
</protein>
<dbReference type="GO" id="GO:0016787">
    <property type="term" value="F:hydrolase activity"/>
    <property type="evidence" value="ECO:0007669"/>
    <property type="project" value="UniProtKB-KW"/>
</dbReference>
<comment type="caution">
    <text evidence="6">The sequence shown here is derived from an EMBL/GenBank/DDBJ whole genome shotgun (WGS) entry which is preliminary data.</text>
</comment>
<dbReference type="InterPro" id="IPR007527">
    <property type="entry name" value="Znf_SWIM"/>
</dbReference>
<keyword evidence="6" id="KW-0547">Nucleotide-binding</keyword>
<keyword evidence="2" id="KW-0863">Zinc-finger</keyword>
<dbReference type="SUPFAM" id="SSF52540">
    <property type="entry name" value="P-loop containing nucleoside triphosphate hydrolases"/>
    <property type="match status" value="2"/>
</dbReference>
<evidence type="ECO:0000313" key="6">
    <source>
        <dbReference type="EMBL" id="GKU24321.1"/>
    </source>
</evidence>
<dbReference type="SMART" id="SM00487">
    <property type="entry name" value="DEXDc"/>
    <property type="match status" value="1"/>
</dbReference>
<dbReference type="FunFam" id="3.40.50.300:FF:000533">
    <property type="entry name" value="Helicase, Snf2 family"/>
    <property type="match status" value="1"/>
</dbReference>
<dbReference type="PROSITE" id="PS51194">
    <property type="entry name" value="HELICASE_CTER"/>
    <property type="match status" value="1"/>
</dbReference>
<organism evidence="6 7">
    <name type="scientific">Clostridium folliculivorans</name>
    <dbReference type="NCBI Taxonomy" id="2886038"/>
    <lineage>
        <taxon>Bacteria</taxon>
        <taxon>Bacillati</taxon>
        <taxon>Bacillota</taxon>
        <taxon>Clostridia</taxon>
        <taxon>Eubacteriales</taxon>
        <taxon>Clostridiaceae</taxon>
        <taxon>Clostridium</taxon>
    </lineage>
</organism>
<dbReference type="Pfam" id="PF00271">
    <property type="entry name" value="Helicase_C"/>
    <property type="match status" value="1"/>
</dbReference>
<keyword evidence="6" id="KW-0067">ATP-binding</keyword>
<dbReference type="InterPro" id="IPR049730">
    <property type="entry name" value="SNF2/RAD54-like_C"/>
</dbReference>
<dbReference type="InterPro" id="IPR014001">
    <property type="entry name" value="Helicase_ATP-bd"/>
</dbReference>
<evidence type="ECO:0000259" key="3">
    <source>
        <dbReference type="PROSITE" id="PS50966"/>
    </source>
</evidence>
<dbReference type="CDD" id="cd18012">
    <property type="entry name" value="DEXQc_arch_SWI2_SNF2"/>
    <property type="match status" value="1"/>
</dbReference>
<keyword evidence="2" id="KW-0862">Zinc</keyword>
<feature type="domain" description="Helicase ATP-binding" evidence="4">
    <location>
        <begin position="639"/>
        <end position="797"/>
    </location>
</feature>
<dbReference type="InterPro" id="IPR001650">
    <property type="entry name" value="Helicase_C-like"/>
</dbReference>
<dbReference type="Pfam" id="PF00176">
    <property type="entry name" value="SNF2-rel_dom"/>
    <property type="match status" value="1"/>
</dbReference>
<keyword evidence="1" id="KW-0378">Hydrolase</keyword>
<dbReference type="Pfam" id="PF08455">
    <property type="entry name" value="SNF2_assoc"/>
    <property type="match status" value="1"/>
</dbReference>
<dbReference type="Gene3D" id="3.40.50.300">
    <property type="entry name" value="P-loop containing nucleotide triphosphate hydrolases"/>
    <property type="match status" value="1"/>
</dbReference>
<dbReference type="EMBL" id="BQXY01000001">
    <property type="protein sequence ID" value="GKU24321.1"/>
    <property type="molecule type" value="Genomic_DNA"/>
</dbReference>
<dbReference type="GO" id="GO:0005524">
    <property type="term" value="F:ATP binding"/>
    <property type="evidence" value="ECO:0007669"/>
    <property type="project" value="InterPro"/>
</dbReference>
<dbReference type="AlphaFoldDB" id="A0A9W5Y0A1"/>
<gene>
    <name evidence="6" type="ORF">CFOLD11_11470</name>
</gene>
<evidence type="ECO:0000313" key="7">
    <source>
        <dbReference type="Proteomes" id="UP001057868"/>
    </source>
</evidence>
<evidence type="ECO:0000256" key="1">
    <source>
        <dbReference type="ARBA" id="ARBA00022801"/>
    </source>
</evidence>
<evidence type="ECO:0000259" key="4">
    <source>
        <dbReference type="PROSITE" id="PS51192"/>
    </source>
</evidence>
<dbReference type="InterPro" id="IPR038718">
    <property type="entry name" value="SNF2-like_sf"/>
</dbReference>
<dbReference type="GO" id="GO:0004386">
    <property type="term" value="F:helicase activity"/>
    <property type="evidence" value="ECO:0007669"/>
    <property type="project" value="UniProtKB-KW"/>
</dbReference>
<proteinExistence type="predicted"/>
<feature type="domain" description="Helicase C-terminal" evidence="5">
    <location>
        <begin position="919"/>
        <end position="1084"/>
    </location>
</feature>
<name>A0A9W5Y0A1_9CLOT</name>
<keyword evidence="6" id="KW-0347">Helicase</keyword>
<dbReference type="InterPro" id="IPR013663">
    <property type="entry name" value="Helicase_SWF/SNF/SWI_bac"/>
</dbReference>
<dbReference type="Gene3D" id="3.40.50.10810">
    <property type="entry name" value="Tandem AAA-ATPase domain"/>
    <property type="match status" value="1"/>
</dbReference>
<keyword evidence="2" id="KW-0479">Metal-binding</keyword>